<keyword evidence="3" id="KW-1185">Reference proteome</keyword>
<keyword evidence="1" id="KW-0812">Transmembrane</keyword>
<feature type="transmembrane region" description="Helical" evidence="1">
    <location>
        <begin position="9"/>
        <end position="29"/>
    </location>
</feature>
<feature type="transmembrane region" description="Helical" evidence="1">
    <location>
        <begin position="75"/>
        <end position="93"/>
    </location>
</feature>
<dbReference type="RefSeq" id="WP_012161211.1">
    <property type="nucleotide sequence ID" value="NC_009925.1"/>
</dbReference>
<protein>
    <submittedName>
        <fullName evidence="2">Uncharacterized protein</fullName>
    </submittedName>
</protein>
<accession>B0CD20</accession>
<dbReference type="STRING" id="329726.AM1_0561"/>
<feature type="transmembrane region" description="Helical" evidence="1">
    <location>
        <begin position="49"/>
        <end position="68"/>
    </location>
</feature>
<keyword evidence="1" id="KW-0472">Membrane</keyword>
<evidence type="ECO:0000313" key="3">
    <source>
        <dbReference type="Proteomes" id="UP000000268"/>
    </source>
</evidence>
<gene>
    <name evidence="2" type="ordered locus">AM1_0561</name>
</gene>
<dbReference type="HOGENOM" id="CLU_1248347_0_0_3"/>
<dbReference type="Proteomes" id="UP000000268">
    <property type="component" value="Chromosome"/>
</dbReference>
<reference evidence="2 3" key="1">
    <citation type="journal article" date="2008" name="Proc. Natl. Acad. Sci. U.S.A.">
        <title>Niche adaptation and genome expansion in the chlorophyll d-producing cyanobacterium Acaryochloris marina.</title>
        <authorList>
            <person name="Swingley W.D."/>
            <person name="Chen M."/>
            <person name="Cheung P.C."/>
            <person name="Conrad A.L."/>
            <person name="Dejesa L.C."/>
            <person name="Hao J."/>
            <person name="Honchak B.M."/>
            <person name="Karbach L.E."/>
            <person name="Kurdoglu A."/>
            <person name="Lahiri S."/>
            <person name="Mastrian S.D."/>
            <person name="Miyashita H."/>
            <person name="Page L."/>
            <person name="Ramakrishna P."/>
            <person name="Satoh S."/>
            <person name="Sattley W.M."/>
            <person name="Shimada Y."/>
            <person name="Taylor H.L."/>
            <person name="Tomo T."/>
            <person name="Tsuchiya T."/>
            <person name="Wang Z.T."/>
            <person name="Raymond J."/>
            <person name="Mimuro M."/>
            <person name="Blankenship R.E."/>
            <person name="Touchman J.W."/>
        </authorList>
    </citation>
    <scope>NUCLEOTIDE SEQUENCE [LARGE SCALE GENOMIC DNA]</scope>
    <source>
        <strain evidence="3">MBIC 11017</strain>
    </source>
</reference>
<proteinExistence type="predicted"/>
<dbReference type="EMBL" id="CP000828">
    <property type="protein sequence ID" value="ABW25611.1"/>
    <property type="molecule type" value="Genomic_DNA"/>
</dbReference>
<dbReference type="AlphaFoldDB" id="B0CD20"/>
<sequence>MLPKRLRFGLWFLIGLEFGLALAYLVAVWRQQSVPAWLDWNGLRSLPSLMQAATLFAIGALALLLLICRQRTQRPVSRLLPLALASLCLYGGIDELTKLHLHLNQYNWKGIYVAILIAIPLMCRRDLARLWCEHRSIVLWVFLGLGIFLLGGFGAELIKEHLYAGISPEASFTLAGQNLNLLFWIEHLRVMVEEFAELLGETIILFGVAQFVLKSLSPQFT</sequence>
<organism evidence="2 3">
    <name type="scientific">Acaryochloris marina (strain MBIC 11017)</name>
    <dbReference type="NCBI Taxonomy" id="329726"/>
    <lineage>
        <taxon>Bacteria</taxon>
        <taxon>Bacillati</taxon>
        <taxon>Cyanobacteriota</taxon>
        <taxon>Cyanophyceae</taxon>
        <taxon>Acaryochloridales</taxon>
        <taxon>Acaryochloridaceae</taxon>
        <taxon>Acaryochloris</taxon>
    </lineage>
</organism>
<name>B0CD20_ACAM1</name>
<dbReference type="OrthoDB" id="455488at2"/>
<keyword evidence="1" id="KW-1133">Transmembrane helix</keyword>
<dbReference type="KEGG" id="amr:AM1_0561"/>
<evidence type="ECO:0000313" key="2">
    <source>
        <dbReference type="EMBL" id="ABW25611.1"/>
    </source>
</evidence>
<feature type="transmembrane region" description="Helical" evidence="1">
    <location>
        <begin position="105"/>
        <end position="123"/>
    </location>
</feature>
<evidence type="ECO:0000256" key="1">
    <source>
        <dbReference type="SAM" id="Phobius"/>
    </source>
</evidence>
<dbReference type="eggNOG" id="ENOG5032QWP">
    <property type="taxonomic scope" value="Bacteria"/>
</dbReference>
<feature type="transmembrane region" description="Helical" evidence="1">
    <location>
        <begin position="135"/>
        <end position="155"/>
    </location>
</feature>